<dbReference type="EMBL" id="BPLR01007802">
    <property type="protein sequence ID" value="GIY19860.1"/>
    <property type="molecule type" value="Genomic_DNA"/>
</dbReference>
<organism evidence="2 3">
    <name type="scientific">Caerostris extrusa</name>
    <name type="common">Bark spider</name>
    <name type="synonym">Caerostris bankana</name>
    <dbReference type="NCBI Taxonomy" id="172846"/>
    <lineage>
        <taxon>Eukaryota</taxon>
        <taxon>Metazoa</taxon>
        <taxon>Ecdysozoa</taxon>
        <taxon>Arthropoda</taxon>
        <taxon>Chelicerata</taxon>
        <taxon>Arachnida</taxon>
        <taxon>Araneae</taxon>
        <taxon>Araneomorphae</taxon>
        <taxon>Entelegynae</taxon>
        <taxon>Araneoidea</taxon>
        <taxon>Araneidae</taxon>
        <taxon>Caerostris</taxon>
    </lineage>
</organism>
<dbReference type="Proteomes" id="UP001054945">
    <property type="component" value="Unassembled WGS sequence"/>
</dbReference>
<sequence>MWRRSPLQVGIPGLEACRNARACCAKYHALGDFPRSFAKTSRTLHAGYTGPKCVRLVQLPVSVARESEPVMPASEQEFESPPPPLFEEERTRHSNLYRKQGHGFIIRIQKACPQISFTDAE</sequence>
<name>A0AAV4RDT5_CAEEX</name>
<reference evidence="2 3" key="1">
    <citation type="submission" date="2021-06" db="EMBL/GenBank/DDBJ databases">
        <title>Caerostris extrusa draft genome.</title>
        <authorList>
            <person name="Kono N."/>
            <person name="Arakawa K."/>
        </authorList>
    </citation>
    <scope>NUCLEOTIDE SEQUENCE [LARGE SCALE GENOMIC DNA]</scope>
</reference>
<keyword evidence="3" id="KW-1185">Reference proteome</keyword>
<comment type="caution">
    <text evidence="2">The sequence shown here is derived from an EMBL/GenBank/DDBJ whole genome shotgun (WGS) entry which is preliminary data.</text>
</comment>
<gene>
    <name evidence="2" type="ORF">CEXT_604371</name>
</gene>
<evidence type="ECO:0000256" key="1">
    <source>
        <dbReference type="SAM" id="MobiDB-lite"/>
    </source>
</evidence>
<evidence type="ECO:0000313" key="2">
    <source>
        <dbReference type="EMBL" id="GIY19860.1"/>
    </source>
</evidence>
<proteinExistence type="predicted"/>
<accession>A0AAV4RDT5</accession>
<evidence type="ECO:0000313" key="3">
    <source>
        <dbReference type="Proteomes" id="UP001054945"/>
    </source>
</evidence>
<protein>
    <submittedName>
        <fullName evidence="2">Uncharacterized protein</fullName>
    </submittedName>
</protein>
<feature type="region of interest" description="Disordered" evidence="1">
    <location>
        <begin position="68"/>
        <end position="88"/>
    </location>
</feature>
<dbReference type="AlphaFoldDB" id="A0AAV4RDT5"/>